<keyword evidence="5" id="KW-1185">Reference proteome</keyword>
<dbReference type="AlphaFoldDB" id="A0AA88ACJ0"/>
<dbReference type="InterPro" id="IPR000192">
    <property type="entry name" value="Aminotrans_V_dom"/>
</dbReference>
<proteinExistence type="inferred from homology"/>
<name>A0AA88ACJ0_FICCA</name>
<dbReference type="InterPro" id="IPR015421">
    <property type="entry name" value="PyrdxlP-dep_Trfase_major"/>
</dbReference>
<feature type="domain" description="Aminotransferase class V" evidence="3">
    <location>
        <begin position="3"/>
        <end position="88"/>
    </location>
</feature>
<dbReference type="GO" id="GO:0031071">
    <property type="term" value="F:cysteine desulfurase activity"/>
    <property type="evidence" value="ECO:0007669"/>
    <property type="project" value="TreeGrafter"/>
</dbReference>
<dbReference type="InterPro" id="IPR015422">
    <property type="entry name" value="PyrdxlP-dep_Trfase_small"/>
</dbReference>
<reference evidence="4" key="1">
    <citation type="submission" date="2023-07" db="EMBL/GenBank/DDBJ databases">
        <title>draft genome sequence of fig (Ficus carica).</title>
        <authorList>
            <person name="Takahashi T."/>
            <person name="Nishimura K."/>
        </authorList>
    </citation>
    <scope>NUCLEOTIDE SEQUENCE</scope>
</reference>
<evidence type="ECO:0000256" key="1">
    <source>
        <dbReference type="ARBA" id="ARBA00001933"/>
    </source>
</evidence>
<comment type="caution">
    <text evidence="4">The sequence shown here is derived from an EMBL/GenBank/DDBJ whole genome shotgun (WGS) entry which is preliminary data.</text>
</comment>
<dbReference type="GO" id="GO:0005829">
    <property type="term" value="C:cytosol"/>
    <property type="evidence" value="ECO:0007669"/>
    <property type="project" value="TreeGrafter"/>
</dbReference>
<organism evidence="4 5">
    <name type="scientific">Ficus carica</name>
    <name type="common">Common fig</name>
    <dbReference type="NCBI Taxonomy" id="3494"/>
    <lineage>
        <taxon>Eukaryota</taxon>
        <taxon>Viridiplantae</taxon>
        <taxon>Streptophyta</taxon>
        <taxon>Embryophyta</taxon>
        <taxon>Tracheophyta</taxon>
        <taxon>Spermatophyta</taxon>
        <taxon>Magnoliopsida</taxon>
        <taxon>eudicotyledons</taxon>
        <taxon>Gunneridae</taxon>
        <taxon>Pentapetalae</taxon>
        <taxon>rosids</taxon>
        <taxon>fabids</taxon>
        <taxon>Rosales</taxon>
        <taxon>Moraceae</taxon>
        <taxon>Ficeae</taxon>
        <taxon>Ficus</taxon>
    </lineage>
</organism>
<dbReference type="PANTHER" id="PTHR11601">
    <property type="entry name" value="CYSTEINE DESULFURYLASE FAMILY MEMBER"/>
    <property type="match status" value="1"/>
</dbReference>
<comment type="cofactor">
    <cofactor evidence="1">
        <name>pyridoxal 5'-phosphate</name>
        <dbReference type="ChEBI" id="CHEBI:597326"/>
    </cofactor>
</comment>
<evidence type="ECO:0000313" key="4">
    <source>
        <dbReference type="EMBL" id="GMN50014.1"/>
    </source>
</evidence>
<accession>A0AA88ACJ0</accession>
<dbReference type="Pfam" id="PF00266">
    <property type="entry name" value="Aminotran_5"/>
    <property type="match status" value="1"/>
</dbReference>
<gene>
    <name evidence="4" type="ORF">TIFTF001_019166</name>
</gene>
<protein>
    <recommendedName>
        <fullName evidence="3">Aminotransferase class V domain-containing protein</fullName>
    </recommendedName>
</protein>
<dbReference type="Gene3D" id="3.40.640.10">
    <property type="entry name" value="Type I PLP-dependent aspartate aminotransferase-like (Major domain)"/>
    <property type="match status" value="2"/>
</dbReference>
<dbReference type="SUPFAM" id="SSF53383">
    <property type="entry name" value="PLP-dependent transferases"/>
    <property type="match status" value="1"/>
</dbReference>
<dbReference type="Proteomes" id="UP001187192">
    <property type="component" value="Unassembled WGS sequence"/>
</dbReference>
<dbReference type="Gene3D" id="3.90.1150.10">
    <property type="entry name" value="Aspartate Aminotransferase, domain 1"/>
    <property type="match status" value="1"/>
</dbReference>
<evidence type="ECO:0000259" key="3">
    <source>
        <dbReference type="Pfam" id="PF00266"/>
    </source>
</evidence>
<dbReference type="GO" id="GO:0005739">
    <property type="term" value="C:mitochondrion"/>
    <property type="evidence" value="ECO:0007669"/>
    <property type="project" value="TreeGrafter"/>
</dbReference>
<dbReference type="GO" id="GO:0016226">
    <property type="term" value="P:iron-sulfur cluster assembly"/>
    <property type="evidence" value="ECO:0007669"/>
    <property type="project" value="TreeGrafter"/>
</dbReference>
<comment type="similarity">
    <text evidence="2">Belongs to the class-V pyridoxal-phosphate-dependent aminotransferase family. NifS/IscS subfamily.</text>
</comment>
<dbReference type="EMBL" id="BTGU01000032">
    <property type="protein sequence ID" value="GMN50014.1"/>
    <property type="molecule type" value="Genomic_DNA"/>
</dbReference>
<dbReference type="PANTHER" id="PTHR11601:SF34">
    <property type="entry name" value="CYSTEINE DESULFURASE"/>
    <property type="match status" value="1"/>
</dbReference>
<evidence type="ECO:0000313" key="5">
    <source>
        <dbReference type="Proteomes" id="UP001187192"/>
    </source>
</evidence>
<evidence type="ECO:0000256" key="2">
    <source>
        <dbReference type="ARBA" id="ARBA00006490"/>
    </source>
</evidence>
<dbReference type="InterPro" id="IPR015424">
    <property type="entry name" value="PyrdxlP-dep_Trfase"/>
</dbReference>
<sequence>MHAYKEKHHIVIMQMEDESVLYSCHHLKIEEEMEVTYLSVGLDGVVDVEKLKSSIRPDTGLVSNSAANDEICVIQLIEEIGAICKEFENVGIMSLCGDLVYGPKGIMALYPQSQGKVVRIQMQMSGRGEENAIHGGLLPIPLVVGMGTACKLAKQEMDSNEERIMALRQRLLNRILTKLEHVTVHGSSTSCIAGILNVSLVAADGDLVLFQTPQFTLFTSMAGKLRML</sequence>